<dbReference type="KEGG" id="psim:KR76_00345"/>
<evidence type="ECO:0000256" key="2">
    <source>
        <dbReference type="ARBA" id="ARBA00023002"/>
    </source>
</evidence>
<comment type="similarity">
    <text evidence="1 3">Belongs to the short-chain dehydrogenases/reductases (SDR) family.</text>
</comment>
<dbReference type="Proteomes" id="UP000030300">
    <property type="component" value="Chromosome"/>
</dbReference>
<name>A0A0A1DJT8_NOCSI</name>
<dbReference type="OrthoDB" id="3212478at2"/>
<dbReference type="RefSeq" id="WP_038675813.1">
    <property type="nucleotide sequence ID" value="NZ_BJMC01000016.1"/>
</dbReference>
<evidence type="ECO:0000256" key="3">
    <source>
        <dbReference type="RuleBase" id="RU000363"/>
    </source>
</evidence>
<dbReference type="AlphaFoldDB" id="A0A0A1DJT8"/>
<dbReference type="PRINTS" id="PR00081">
    <property type="entry name" value="GDHRDH"/>
</dbReference>
<dbReference type="EMBL" id="CP009896">
    <property type="protein sequence ID" value="AIY15610.1"/>
    <property type="molecule type" value="Genomic_DNA"/>
</dbReference>
<dbReference type="STRING" id="2045.KR76_00345"/>
<dbReference type="HOGENOM" id="CLU_010194_2_6_11"/>
<evidence type="ECO:0000313" key="4">
    <source>
        <dbReference type="EMBL" id="AIY15610.1"/>
    </source>
</evidence>
<protein>
    <submittedName>
        <fullName evidence="4">Short chain dehydrogenase</fullName>
    </submittedName>
</protein>
<dbReference type="PANTHER" id="PTHR44196:SF1">
    <property type="entry name" value="DEHYDROGENASE_REDUCTASE SDR FAMILY MEMBER 7B"/>
    <property type="match status" value="1"/>
</dbReference>
<dbReference type="PANTHER" id="PTHR44196">
    <property type="entry name" value="DEHYDROGENASE/REDUCTASE SDR FAMILY MEMBER 7B"/>
    <property type="match status" value="1"/>
</dbReference>
<dbReference type="PRINTS" id="PR00080">
    <property type="entry name" value="SDRFAMILY"/>
</dbReference>
<organism evidence="4 5">
    <name type="scientific">Nocardioides simplex</name>
    <name type="common">Arthrobacter simplex</name>
    <dbReference type="NCBI Taxonomy" id="2045"/>
    <lineage>
        <taxon>Bacteria</taxon>
        <taxon>Bacillati</taxon>
        <taxon>Actinomycetota</taxon>
        <taxon>Actinomycetes</taxon>
        <taxon>Propionibacteriales</taxon>
        <taxon>Nocardioidaceae</taxon>
        <taxon>Pimelobacter</taxon>
    </lineage>
</organism>
<dbReference type="InterPro" id="IPR002347">
    <property type="entry name" value="SDR_fam"/>
</dbReference>
<keyword evidence="2" id="KW-0560">Oxidoreductase</keyword>
<dbReference type="GO" id="GO:0016491">
    <property type="term" value="F:oxidoreductase activity"/>
    <property type="evidence" value="ECO:0007669"/>
    <property type="project" value="UniProtKB-KW"/>
</dbReference>
<dbReference type="NCBIfam" id="NF006118">
    <property type="entry name" value="PRK08264.1-4"/>
    <property type="match status" value="1"/>
</dbReference>
<dbReference type="SUPFAM" id="SSF51735">
    <property type="entry name" value="NAD(P)-binding Rossmann-fold domains"/>
    <property type="match status" value="1"/>
</dbReference>
<accession>A0A0A1DJT8</accession>
<evidence type="ECO:0000256" key="1">
    <source>
        <dbReference type="ARBA" id="ARBA00006484"/>
    </source>
</evidence>
<proteinExistence type="inferred from homology"/>
<dbReference type="GeneID" id="96607457"/>
<evidence type="ECO:0000313" key="5">
    <source>
        <dbReference type="Proteomes" id="UP000030300"/>
    </source>
</evidence>
<gene>
    <name evidence="4" type="ORF">KR76_00345</name>
</gene>
<reference evidence="4 5" key="1">
    <citation type="journal article" date="2015" name="Genome Announc.">
        <title>Complete Genome Sequence of Steroid-Transforming Nocardioides simplex VKM Ac-2033D.</title>
        <authorList>
            <person name="Shtratnikova V.Y."/>
            <person name="Schelkunov M.I."/>
            <person name="Pekov Y.A."/>
            <person name="Fokina V.V."/>
            <person name="Logacheva M.D."/>
            <person name="Sokolov S.L."/>
            <person name="Bragin E.Y."/>
            <person name="Ashapkin V.V."/>
            <person name="Donova M.V."/>
        </authorList>
    </citation>
    <scope>NUCLEOTIDE SEQUENCE [LARGE SCALE GENOMIC DNA]</scope>
    <source>
        <strain evidence="4 5">VKM Ac-2033D</strain>
    </source>
</reference>
<dbReference type="GO" id="GO:0016020">
    <property type="term" value="C:membrane"/>
    <property type="evidence" value="ECO:0007669"/>
    <property type="project" value="TreeGrafter"/>
</dbReference>
<dbReference type="Pfam" id="PF00106">
    <property type="entry name" value="adh_short"/>
    <property type="match status" value="1"/>
</dbReference>
<dbReference type="InterPro" id="IPR036291">
    <property type="entry name" value="NAD(P)-bd_dom_sf"/>
</dbReference>
<dbReference type="Gene3D" id="3.40.50.720">
    <property type="entry name" value="NAD(P)-binding Rossmann-like Domain"/>
    <property type="match status" value="1"/>
</dbReference>
<sequence length="256" mass="26508">MSTLKGARVEGARILVTGANRGIGLAFVEEALARGAATVYAGVRDPDDITPELAATGARVVRLEVTSADDIAAAAAACTDVNVLVNNAGYFGNHRLVETDDAAVARREMEVNYFAPLALTRAFAPVLAAQGGGSIVNVLSVAAIAPTPFMGGYSPSKAAALSLGGIARAELEPHGITVTSLIVGSVDTRMAAHVDGTKEQPRDIASVGLRAMARGEWTCDTDRMAVESRARLALDPVRYERGLGKLLHAASLSTKA</sequence>
<keyword evidence="5" id="KW-1185">Reference proteome</keyword>
<dbReference type="eggNOG" id="COG1028">
    <property type="taxonomic scope" value="Bacteria"/>
</dbReference>